<sequence>MWPFRKRPESEPSLPMNPVLQQIVLRGGDLSEPRDWVHFVYFPDEVSARAASARIAATGWNVAVKPSGAEWYVAADQQNVLVDDTRLGEAVRFFEGITAETSGAQWDGYEASI</sequence>
<evidence type="ECO:0000313" key="3">
    <source>
        <dbReference type="Proteomes" id="UP001519641"/>
    </source>
</evidence>
<proteinExistence type="predicted"/>
<accession>A0ABS5VFL6</accession>
<dbReference type="Pfam" id="PF06877">
    <property type="entry name" value="RraB"/>
    <property type="match status" value="1"/>
</dbReference>
<dbReference type="RefSeq" id="WP_214544667.1">
    <property type="nucleotide sequence ID" value="NZ_JAHEWS010000014.1"/>
</dbReference>
<dbReference type="Gene3D" id="3.30.70.970">
    <property type="entry name" value="RraB-like"/>
    <property type="match status" value="1"/>
</dbReference>
<dbReference type="Proteomes" id="UP001519641">
    <property type="component" value="Unassembled WGS sequence"/>
</dbReference>
<feature type="domain" description="Regulator of ribonuclease activity B" evidence="1">
    <location>
        <begin position="19"/>
        <end position="110"/>
    </location>
</feature>
<comment type="caution">
    <text evidence="2">The sequence shown here is derived from an EMBL/GenBank/DDBJ whole genome shotgun (WGS) entry which is preliminary data.</text>
</comment>
<keyword evidence="3" id="KW-1185">Reference proteome</keyword>
<protein>
    <submittedName>
        <fullName evidence="2">Ribonuclease E inhibitor RraB</fullName>
    </submittedName>
</protein>
<name>A0ABS5VFL6_9MICO</name>
<dbReference type="EMBL" id="JAHEWS010000014">
    <property type="protein sequence ID" value="MBT1588232.1"/>
    <property type="molecule type" value="Genomic_DNA"/>
</dbReference>
<evidence type="ECO:0000259" key="1">
    <source>
        <dbReference type="Pfam" id="PF06877"/>
    </source>
</evidence>
<evidence type="ECO:0000313" key="2">
    <source>
        <dbReference type="EMBL" id="MBT1588232.1"/>
    </source>
</evidence>
<organism evidence="2 3">
    <name type="scientific">Curtobacterium aurantiacum</name>
    <dbReference type="NCBI Taxonomy" id="3236919"/>
    <lineage>
        <taxon>Bacteria</taxon>
        <taxon>Bacillati</taxon>
        <taxon>Actinomycetota</taxon>
        <taxon>Actinomycetes</taxon>
        <taxon>Micrococcales</taxon>
        <taxon>Microbacteriaceae</taxon>
        <taxon>Curtobacterium</taxon>
    </lineage>
</organism>
<gene>
    <name evidence="2" type="ORF">KK097_10445</name>
</gene>
<reference evidence="2 3" key="1">
    <citation type="submission" date="2021-05" db="EMBL/GenBank/DDBJ databases">
        <title>Whole genome sequence of Curtobacterium flaccumfaciens pv. flaccumfaciens strain CFBP 8819.</title>
        <authorList>
            <person name="Osdaghi E."/>
            <person name="Taghouti G."/>
            <person name="Portier P."/>
            <person name="Fazliarab A."/>
            <person name="Taghavi S.M."/>
            <person name="Briand M."/>
            <person name="Le-Saux M."/>
            <person name="Jacques M.-A."/>
        </authorList>
    </citation>
    <scope>NUCLEOTIDE SEQUENCE [LARGE SCALE GENOMIC DNA]</scope>
    <source>
        <strain evidence="2 3">CFBP 8819</strain>
    </source>
</reference>
<dbReference type="InterPro" id="IPR009671">
    <property type="entry name" value="RraB_dom"/>
</dbReference>
<dbReference type="InterPro" id="IPR036701">
    <property type="entry name" value="RraB-like_sf"/>
</dbReference>